<dbReference type="EMBL" id="VDDA01000001">
    <property type="protein sequence ID" value="TNC16331.1"/>
    <property type="molecule type" value="Genomic_DNA"/>
</dbReference>
<accession>A0A5C4LNC9</accession>
<keyword evidence="3" id="KW-1185">Reference proteome</keyword>
<evidence type="ECO:0000313" key="2">
    <source>
        <dbReference type="EMBL" id="TNC16331.1"/>
    </source>
</evidence>
<keyword evidence="1" id="KW-0732">Signal</keyword>
<dbReference type="OrthoDB" id="7998705at2"/>
<dbReference type="RefSeq" id="WP_139034144.1">
    <property type="nucleotide sequence ID" value="NZ_VDDA01000001.1"/>
</dbReference>
<dbReference type="Proteomes" id="UP000305267">
    <property type="component" value="Unassembled WGS sequence"/>
</dbReference>
<feature type="chain" id="PRO_5023127437" evidence="1">
    <location>
        <begin position="25"/>
        <end position="107"/>
    </location>
</feature>
<comment type="caution">
    <text evidence="2">The sequence shown here is derived from an EMBL/GenBank/DDBJ whole genome shotgun (WGS) entry which is preliminary data.</text>
</comment>
<proteinExistence type="predicted"/>
<protein>
    <submittedName>
        <fullName evidence="2">Uncharacterized protein</fullName>
    </submittedName>
</protein>
<reference evidence="2 3" key="1">
    <citation type="submission" date="2019-06" db="EMBL/GenBank/DDBJ databases">
        <title>Genome of Methylobacterium sp. 17Sr1-39.</title>
        <authorList>
            <person name="Seo T."/>
        </authorList>
    </citation>
    <scope>NUCLEOTIDE SEQUENCE [LARGE SCALE GENOMIC DNA]</scope>
    <source>
        <strain evidence="2 3">17Sr1-39</strain>
    </source>
</reference>
<evidence type="ECO:0000313" key="3">
    <source>
        <dbReference type="Proteomes" id="UP000305267"/>
    </source>
</evidence>
<dbReference type="AlphaFoldDB" id="A0A5C4LNC9"/>
<organism evidence="2 3">
    <name type="scientific">Methylobacterium terricola</name>
    <dbReference type="NCBI Taxonomy" id="2583531"/>
    <lineage>
        <taxon>Bacteria</taxon>
        <taxon>Pseudomonadati</taxon>
        <taxon>Pseudomonadota</taxon>
        <taxon>Alphaproteobacteria</taxon>
        <taxon>Hyphomicrobiales</taxon>
        <taxon>Methylobacteriaceae</taxon>
        <taxon>Methylobacterium</taxon>
    </lineage>
</organism>
<feature type="signal peptide" evidence="1">
    <location>
        <begin position="1"/>
        <end position="24"/>
    </location>
</feature>
<gene>
    <name evidence="2" type="ORF">FF100_03520</name>
</gene>
<evidence type="ECO:0000256" key="1">
    <source>
        <dbReference type="SAM" id="SignalP"/>
    </source>
</evidence>
<name>A0A5C4LNC9_9HYPH</name>
<sequence>MNTKIALVAFSAFAVSVIAGEASARTYEVDQTGSDVCYSKQYVPNLVVENTRGRLVRAPQAFFDAGSAARVSGGLVRTGVEPAMYVKTQRVVEREHFTLVPVACPGQ</sequence>